<feature type="signal peptide" evidence="1">
    <location>
        <begin position="1"/>
        <end position="24"/>
    </location>
</feature>
<reference evidence="2 3" key="1">
    <citation type="submission" date="2024-08" db="EMBL/GenBank/DDBJ databases">
        <authorList>
            <person name="Cucini C."/>
            <person name="Frati F."/>
        </authorList>
    </citation>
    <scope>NUCLEOTIDE SEQUENCE [LARGE SCALE GENOMIC DNA]</scope>
</reference>
<comment type="caution">
    <text evidence="2">The sequence shown here is derived from an EMBL/GenBank/DDBJ whole genome shotgun (WGS) entry which is preliminary data.</text>
</comment>
<evidence type="ECO:0000313" key="2">
    <source>
        <dbReference type="EMBL" id="CAL8118910.1"/>
    </source>
</evidence>
<dbReference type="InterPro" id="IPR006170">
    <property type="entry name" value="PBP/GOBP"/>
</dbReference>
<dbReference type="SUPFAM" id="SSF47565">
    <property type="entry name" value="Insect pheromone/odorant-binding proteins"/>
    <property type="match status" value="1"/>
</dbReference>
<name>A0ABP1R8H4_9HEXA</name>
<organism evidence="2 3">
    <name type="scientific">Orchesella dallaii</name>
    <dbReference type="NCBI Taxonomy" id="48710"/>
    <lineage>
        <taxon>Eukaryota</taxon>
        <taxon>Metazoa</taxon>
        <taxon>Ecdysozoa</taxon>
        <taxon>Arthropoda</taxon>
        <taxon>Hexapoda</taxon>
        <taxon>Collembola</taxon>
        <taxon>Entomobryomorpha</taxon>
        <taxon>Entomobryoidea</taxon>
        <taxon>Orchesellidae</taxon>
        <taxon>Orchesellinae</taxon>
        <taxon>Orchesella</taxon>
    </lineage>
</organism>
<dbReference type="Pfam" id="PF01395">
    <property type="entry name" value="PBP_GOBP"/>
    <property type="match status" value="1"/>
</dbReference>
<dbReference type="EMBL" id="CAXLJM020000057">
    <property type="protein sequence ID" value="CAL8118910.1"/>
    <property type="molecule type" value="Genomic_DNA"/>
</dbReference>
<evidence type="ECO:0000256" key="1">
    <source>
        <dbReference type="SAM" id="SignalP"/>
    </source>
</evidence>
<gene>
    <name evidence="2" type="ORF">ODALV1_LOCUS18318</name>
</gene>
<sequence length="151" mass="17191">MKSLPLVIFIAVVLFEAHKLLVSGEEKQRSCNSIVQEVTKMQLGGIATCTKSMKFKNGKEKSKKMNCILRCVMINVGILDLEGQVVADRVDEFLHKFFPDYLIERANKTFNPCLEMGVETKFKTLDEDQFCMTYDPFIKCLMGNIPNLCPK</sequence>
<dbReference type="InterPro" id="IPR036728">
    <property type="entry name" value="PBP_GOBP_sf"/>
</dbReference>
<dbReference type="Gene3D" id="1.10.238.20">
    <property type="entry name" value="Pheromone/general odorant binding protein domain"/>
    <property type="match status" value="1"/>
</dbReference>
<evidence type="ECO:0000313" key="3">
    <source>
        <dbReference type="Proteomes" id="UP001642540"/>
    </source>
</evidence>
<proteinExistence type="predicted"/>
<dbReference type="Proteomes" id="UP001642540">
    <property type="component" value="Unassembled WGS sequence"/>
</dbReference>
<keyword evidence="1" id="KW-0732">Signal</keyword>
<feature type="chain" id="PRO_5045431772" evidence="1">
    <location>
        <begin position="25"/>
        <end position="151"/>
    </location>
</feature>
<accession>A0ABP1R8H4</accession>
<protein>
    <submittedName>
        <fullName evidence="2">Uncharacterized protein</fullName>
    </submittedName>
</protein>
<keyword evidence="3" id="KW-1185">Reference proteome</keyword>